<dbReference type="PANTHER" id="PTHR48081">
    <property type="entry name" value="AB HYDROLASE SUPERFAMILY PROTEIN C4A8.06C"/>
    <property type="match status" value="1"/>
</dbReference>
<proteinExistence type="predicted"/>
<reference evidence="3 4" key="1">
    <citation type="submission" date="2019-11" db="EMBL/GenBank/DDBJ databases">
        <title>Nocardia sp. nov. CT2-14 isolated from soil.</title>
        <authorList>
            <person name="Kanchanasin P."/>
            <person name="Tanasupawat S."/>
            <person name="Yuki M."/>
            <person name="Kudo T."/>
        </authorList>
    </citation>
    <scope>NUCLEOTIDE SEQUENCE [LARGE SCALE GENOMIC DNA]</scope>
    <source>
        <strain evidence="3 4">CT2-14</strain>
    </source>
</reference>
<name>A0A6I3KY68_9NOCA</name>
<dbReference type="Pfam" id="PF07859">
    <property type="entry name" value="Abhydrolase_3"/>
    <property type="match status" value="1"/>
</dbReference>
<dbReference type="InterPro" id="IPR013094">
    <property type="entry name" value="AB_hydrolase_3"/>
</dbReference>
<evidence type="ECO:0000313" key="4">
    <source>
        <dbReference type="Proteomes" id="UP000432464"/>
    </source>
</evidence>
<protein>
    <submittedName>
        <fullName evidence="3">Alpha/beta hydrolase fold domain-containing protein</fullName>
    </submittedName>
</protein>
<gene>
    <name evidence="3" type="ORF">GLP40_16475</name>
</gene>
<dbReference type="InterPro" id="IPR029058">
    <property type="entry name" value="AB_hydrolase_fold"/>
</dbReference>
<evidence type="ECO:0000313" key="3">
    <source>
        <dbReference type="EMBL" id="MTE14351.1"/>
    </source>
</evidence>
<dbReference type="InterPro" id="IPR050300">
    <property type="entry name" value="GDXG_lipolytic_enzyme"/>
</dbReference>
<keyword evidence="1 3" id="KW-0378">Hydrolase</keyword>
<dbReference type="GO" id="GO:0016787">
    <property type="term" value="F:hydrolase activity"/>
    <property type="evidence" value="ECO:0007669"/>
    <property type="project" value="UniProtKB-KW"/>
</dbReference>
<dbReference type="EMBL" id="WMBB01000007">
    <property type="protein sequence ID" value="MTE14351.1"/>
    <property type="molecule type" value="Genomic_DNA"/>
</dbReference>
<sequence>MAVIAVAGESAGGGLTTALTLLARDRGEVNIAFPMPIYPMIDDRMATESARDNDAAVGDTTTLISAWEHLGDRHGTDRVPPYAAPARATDLRGLPPTFTHVGDLEPFRDERSLGFERLRSWVCRSNSRSIPDAGTASIGWSPPPR</sequence>
<dbReference type="AlphaFoldDB" id="A0A6I3KY68"/>
<dbReference type="Proteomes" id="UP000432464">
    <property type="component" value="Unassembled WGS sequence"/>
</dbReference>
<feature type="domain" description="Alpha/beta hydrolase fold-3" evidence="2">
    <location>
        <begin position="4"/>
        <end position="124"/>
    </location>
</feature>
<accession>A0A6I3KY68</accession>
<dbReference type="Gene3D" id="3.40.50.1820">
    <property type="entry name" value="alpha/beta hydrolase"/>
    <property type="match status" value="1"/>
</dbReference>
<dbReference type="SUPFAM" id="SSF53474">
    <property type="entry name" value="alpha/beta-Hydrolases"/>
    <property type="match status" value="1"/>
</dbReference>
<evidence type="ECO:0000259" key="2">
    <source>
        <dbReference type="Pfam" id="PF07859"/>
    </source>
</evidence>
<comment type="caution">
    <text evidence="3">The sequence shown here is derived from an EMBL/GenBank/DDBJ whole genome shotgun (WGS) entry which is preliminary data.</text>
</comment>
<dbReference type="PANTHER" id="PTHR48081:SF8">
    <property type="entry name" value="ALPHA_BETA HYDROLASE FOLD-3 DOMAIN-CONTAINING PROTEIN-RELATED"/>
    <property type="match status" value="1"/>
</dbReference>
<keyword evidence="4" id="KW-1185">Reference proteome</keyword>
<dbReference type="RefSeq" id="WP_407671614.1">
    <property type="nucleotide sequence ID" value="NZ_WMBB01000007.1"/>
</dbReference>
<organism evidence="3 4">
    <name type="scientific">Nocardia aurantiaca</name>
    <dbReference type="NCBI Taxonomy" id="2675850"/>
    <lineage>
        <taxon>Bacteria</taxon>
        <taxon>Bacillati</taxon>
        <taxon>Actinomycetota</taxon>
        <taxon>Actinomycetes</taxon>
        <taxon>Mycobacteriales</taxon>
        <taxon>Nocardiaceae</taxon>
        <taxon>Nocardia</taxon>
    </lineage>
</organism>
<evidence type="ECO:0000256" key="1">
    <source>
        <dbReference type="ARBA" id="ARBA00022801"/>
    </source>
</evidence>